<feature type="chain" id="PRO_5022712339" evidence="6">
    <location>
        <begin position="23"/>
        <end position="655"/>
    </location>
</feature>
<dbReference type="InterPro" id="IPR050131">
    <property type="entry name" value="Peptidase_S8_subtilisin-like"/>
</dbReference>
<feature type="domain" description="Peptidase S8/S53" evidence="7">
    <location>
        <begin position="246"/>
        <end position="532"/>
    </location>
</feature>
<keyword evidence="2 5" id="KW-0645">Protease</keyword>
<dbReference type="InterPro" id="IPR023827">
    <property type="entry name" value="Peptidase_S8_Asp-AS"/>
</dbReference>
<dbReference type="PROSITE" id="PS00136">
    <property type="entry name" value="SUBTILASE_ASP"/>
    <property type="match status" value="1"/>
</dbReference>
<accession>A0A5B0X879</accession>
<keyword evidence="3 5" id="KW-0378">Hydrolase</keyword>
<dbReference type="InterPro" id="IPR015500">
    <property type="entry name" value="Peptidase_S8_subtilisin-rel"/>
</dbReference>
<dbReference type="AlphaFoldDB" id="A0A5B0X879"/>
<feature type="active site" description="Charge relay system" evidence="5">
    <location>
        <position position="295"/>
    </location>
</feature>
<dbReference type="PROSITE" id="PS51892">
    <property type="entry name" value="SUBTILASE"/>
    <property type="match status" value="1"/>
</dbReference>
<evidence type="ECO:0000256" key="1">
    <source>
        <dbReference type="ARBA" id="ARBA00011073"/>
    </source>
</evidence>
<feature type="signal peptide" evidence="6">
    <location>
        <begin position="1"/>
        <end position="22"/>
    </location>
</feature>
<evidence type="ECO:0000259" key="7">
    <source>
        <dbReference type="Pfam" id="PF00082"/>
    </source>
</evidence>
<proteinExistence type="inferred from homology"/>
<dbReference type="GO" id="GO:0006508">
    <property type="term" value="P:proteolysis"/>
    <property type="evidence" value="ECO:0007669"/>
    <property type="project" value="UniProtKB-KW"/>
</dbReference>
<dbReference type="EMBL" id="VTUX01000001">
    <property type="protein sequence ID" value="KAA1194571.1"/>
    <property type="molecule type" value="Genomic_DNA"/>
</dbReference>
<gene>
    <name evidence="8" type="ORF">F0M18_03860</name>
</gene>
<feature type="active site" description="Charge relay system" evidence="5">
    <location>
        <position position="255"/>
    </location>
</feature>
<sequence>MQIPKNVLFAAFAMTAATQLHATEEMPLHVMLQGESAAEMRALAEQNGGTLTHFLPIINAVGAHMSRAQLDAAVESGKVTRVIDDLALDDQPDQEPVANQQCKAAGSVEILRHRDGFTWPLFSKGDESSKLTGLELRWPAALGQISSIQLGKRKLPEELWQGSQENSARIEIKPAASPEFLGRMDLQVRFEHQLNEAPLQNAYTATVSFGENCKSKLIPGYPENSDDFYYATVTGADDLHRHGVTGRGITVAVLDSGLWDHPALVHDTDGKNRVLARYDAINDSDKDGVFDESGHGTHLTSVIAHSGPTRARGQVTGSFKGIAPDASIVAIKAFNNEGRGDLLDIVRGVQWVVDNRERYAIRVLNLSFAARPKWPYYLDPINQAIMRAWAAGITVIAAAGNEGPGDMTIGSPGNLPYIITVGATTDSWTTDTRADDYIPDFSSRGPTPEAHIKPDIVAPGGHITGVTRPGSTLTTQHPDYALPGGELVMTGSSQAAAVVSGLAALLLQLEPELTPDDIKCKLLNTAEPAINRDGLLAYSPFVQGSGLVSLTRAITLGSRGCGNVGLNIARDIALEEHFEGPAILDAEGKVSLPGLTEMLSPESPEKGASESRVWGVKAHIERLPETYIDPPGHPFPWQEMYTAERKRIEELARQR</sequence>
<dbReference type="PRINTS" id="PR00723">
    <property type="entry name" value="SUBTILISIN"/>
</dbReference>
<dbReference type="InterPro" id="IPR000209">
    <property type="entry name" value="Peptidase_S8/S53_dom"/>
</dbReference>
<dbReference type="Gene3D" id="3.40.50.200">
    <property type="entry name" value="Peptidase S8/S53 domain"/>
    <property type="match status" value="1"/>
</dbReference>
<protein>
    <submittedName>
        <fullName evidence="8">S8 family peptidase</fullName>
    </submittedName>
</protein>
<name>A0A5B0X879_9GAMM</name>
<dbReference type="Proteomes" id="UP000323708">
    <property type="component" value="Unassembled WGS sequence"/>
</dbReference>
<dbReference type="Pfam" id="PF00082">
    <property type="entry name" value="Peptidase_S8"/>
    <property type="match status" value="1"/>
</dbReference>
<organism evidence="8 9">
    <name type="scientific">Pseudohalioglobus sediminis</name>
    <dbReference type="NCBI Taxonomy" id="2606449"/>
    <lineage>
        <taxon>Bacteria</taxon>
        <taxon>Pseudomonadati</taxon>
        <taxon>Pseudomonadota</taxon>
        <taxon>Gammaproteobacteria</taxon>
        <taxon>Cellvibrionales</taxon>
        <taxon>Halieaceae</taxon>
        <taxon>Pseudohalioglobus</taxon>
    </lineage>
</organism>
<keyword evidence="9" id="KW-1185">Reference proteome</keyword>
<dbReference type="GO" id="GO:0004252">
    <property type="term" value="F:serine-type endopeptidase activity"/>
    <property type="evidence" value="ECO:0007669"/>
    <property type="project" value="UniProtKB-UniRule"/>
</dbReference>
<dbReference type="InterPro" id="IPR036852">
    <property type="entry name" value="Peptidase_S8/S53_dom_sf"/>
</dbReference>
<dbReference type="CDD" id="cd07487">
    <property type="entry name" value="Peptidases_S8_1"/>
    <property type="match status" value="1"/>
</dbReference>
<evidence type="ECO:0000256" key="4">
    <source>
        <dbReference type="ARBA" id="ARBA00022825"/>
    </source>
</evidence>
<evidence type="ECO:0000256" key="3">
    <source>
        <dbReference type="ARBA" id="ARBA00022801"/>
    </source>
</evidence>
<comment type="similarity">
    <text evidence="1 5">Belongs to the peptidase S8 family.</text>
</comment>
<dbReference type="SUPFAM" id="SSF52743">
    <property type="entry name" value="Subtilisin-like"/>
    <property type="match status" value="1"/>
</dbReference>
<evidence type="ECO:0000256" key="2">
    <source>
        <dbReference type="ARBA" id="ARBA00022670"/>
    </source>
</evidence>
<feature type="active site" description="Charge relay system" evidence="5">
    <location>
        <position position="493"/>
    </location>
</feature>
<dbReference type="PANTHER" id="PTHR43806:SF65">
    <property type="entry name" value="SERINE PROTEASE APRX"/>
    <property type="match status" value="1"/>
</dbReference>
<keyword evidence="6" id="KW-0732">Signal</keyword>
<evidence type="ECO:0000256" key="6">
    <source>
        <dbReference type="SAM" id="SignalP"/>
    </source>
</evidence>
<keyword evidence="4 5" id="KW-0720">Serine protease</keyword>
<dbReference type="PANTHER" id="PTHR43806">
    <property type="entry name" value="PEPTIDASE S8"/>
    <property type="match status" value="1"/>
</dbReference>
<reference evidence="8 9" key="1">
    <citation type="submission" date="2019-09" db="EMBL/GenBank/DDBJ databases">
        <authorList>
            <person name="Chen X.-Y."/>
        </authorList>
    </citation>
    <scope>NUCLEOTIDE SEQUENCE [LARGE SCALE GENOMIC DNA]</scope>
    <source>
        <strain evidence="8 9">NY5</strain>
    </source>
</reference>
<evidence type="ECO:0000313" key="9">
    <source>
        <dbReference type="Proteomes" id="UP000323708"/>
    </source>
</evidence>
<evidence type="ECO:0000313" key="8">
    <source>
        <dbReference type="EMBL" id="KAA1194571.1"/>
    </source>
</evidence>
<evidence type="ECO:0000256" key="5">
    <source>
        <dbReference type="PROSITE-ProRule" id="PRU01240"/>
    </source>
</evidence>
<comment type="caution">
    <text evidence="8">The sequence shown here is derived from an EMBL/GenBank/DDBJ whole genome shotgun (WGS) entry which is preliminary data.</text>
</comment>